<organism evidence="2">
    <name type="scientific">marine sediment metagenome</name>
    <dbReference type="NCBI Taxonomy" id="412755"/>
    <lineage>
        <taxon>unclassified sequences</taxon>
        <taxon>metagenomes</taxon>
        <taxon>ecological metagenomes</taxon>
    </lineage>
</organism>
<feature type="non-terminal residue" evidence="2">
    <location>
        <position position="1"/>
    </location>
</feature>
<accession>X0U9D2</accession>
<gene>
    <name evidence="2" type="ORF">S01H1_34250</name>
</gene>
<comment type="caution">
    <text evidence="2">The sequence shown here is derived from an EMBL/GenBank/DDBJ whole genome shotgun (WGS) entry which is preliminary data.</text>
</comment>
<feature type="transmembrane region" description="Helical" evidence="1">
    <location>
        <begin position="118"/>
        <end position="137"/>
    </location>
</feature>
<keyword evidence="1" id="KW-1133">Transmembrane helix</keyword>
<dbReference type="EMBL" id="BARS01021312">
    <property type="protein sequence ID" value="GAG02160.1"/>
    <property type="molecule type" value="Genomic_DNA"/>
</dbReference>
<keyword evidence="1" id="KW-0472">Membrane</keyword>
<name>X0U9D2_9ZZZZ</name>
<evidence type="ECO:0000256" key="1">
    <source>
        <dbReference type="SAM" id="Phobius"/>
    </source>
</evidence>
<protein>
    <submittedName>
        <fullName evidence="2">Uncharacterized protein</fullName>
    </submittedName>
</protein>
<proteinExistence type="predicted"/>
<reference evidence="2" key="1">
    <citation type="journal article" date="2014" name="Front. Microbiol.">
        <title>High frequency of phylogenetically diverse reductive dehalogenase-homologous genes in deep subseafloor sedimentary metagenomes.</title>
        <authorList>
            <person name="Kawai M."/>
            <person name="Futagami T."/>
            <person name="Toyoda A."/>
            <person name="Takaki Y."/>
            <person name="Nishi S."/>
            <person name="Hori S."/>
            <person name="Arai W."/>
            <person name="Tsubouchi T."/>
            <person name="Morono Y."/>
            <person name="Uchiyama I."/>
            <person name="Ito T."/>
            <person name="Fujiyama A."/>
            <person name="Inagaki F."/>
            <person name="Takami H."/>
        </authorList>
    </citation>
    <scope>NUCLEOTIDE SEQUENCE</scope>
    <source>
        <strain evidence="2">Expedition CK06-06</strain>
    </source>
</reference>
<keyword evidence="1" id="KW-0812">Transmembrane</keyword>
<sequence>AERGADRAVAACWDRADLHKAAVILDGYACEAGIDRQGAAMETITAEAQRAGSAFVTQVADELESLISRLAARHAGRFTRWRYELLLLIMLGWMLYRLGKNFFYDSWLGGKELVELNFYIQCAFWLVLWCLLLLWALTGRLRRGLRREIDHLAQGWNNPSSAGGLFARLEADARSVQQFRQELDEKGVRTI</sequence>
<feature type="transmembrane region" description="Helical" evidence="1">
    <location>
        <begin position="81"/>
        <end position="98"/>
    </location>
</feature>
<dbReference type="AlphaFoldDB" id="X0U9D2"/>
<evidence type="ECO:0000313" key="2">
    <source>
        <dbReference type="EMBL" id="GAG02160.1"/>
    </source>
</evidence>